<proteinExistence type="predicted"/>
<evidence type="ECO:0000259" key="2">
    <source>
        <dbReference type="Pfam" id="PF14498"/>
    </source>
</evidence>
<dbReference type="Pfam" id="PF21307">
    <property type="entry name" value="Glyco_hydro_95_C"/>
    <property type="match status" value="1"/>
</dbReference>
<reference evidence="5 6" key="1">
    <citation type="submission" date="2023-04" db="EMBL/GenBank/DDBJ databases">
        <title>Draft genome sequence of acteroides sedimenti strain YN3PY1.</title>
        <authorList>
            <person name="Yoshida N."/>
        </authorList>
    </citation>
    <scope>NUCLEOTIDE SEQUENCE [LARGE SCALE GENOMIC DNA]</scope>
    <source>
        <strain evidence="5 6">YN3PY1</strain>
    </source>
</reference>
<dbReference type="InterPro" id="IPR027414">
    <property type="entry name" value="GH95_N_dom"/>
</dbReference>
<feature type="domain" description="Glycosyl hydrolase family 95 catalytic" evidence="4">
    <location>
        <begin position="314"/>
        <end position="742"/>
    </location>
</feature>
<name>A0ABN6Z2D5_9BACE</name>
<feature type="domain" description="Glycosyl hydrolase family 95 N-terminal" evidence="2">
    <location>
        <begin position="38"/>
        <end position="293"/>
    </location>
</feature>
<keyword evidence="1" id="KW-0732">Signal</keyword>
<dbReference type="Pfam" id="PF14498">
    <property type="entry name" value="Glyco_hyd_65N_2"/>
    <property type="match status" value="1"/>
</dbReference>
<dbReference type="InterPro" id="IPR049053">
    <property type="entry name" value="AFCA-like_C"/>
</dbReference>
<dbReference type="Proteomes" id="UP001496674">
    <property type="component" value="Chromosome"/>
</dbReference>
<evidence type="ECO:0000259" key="3">
    <source>
        <dbReference type="Pfam" id="PF21307"/>
    </source>
</evidence>
<organism evidence="5 6">
    <name type="scientific">Bacteroides sedimenti</name>
    <dbReference type="NCBI Taxonomy" id="2136147"/>
    <lineage>
        <taxon>Bacteria</taxon>
        <taxon>Pseudomonadati</taxon>
        <taxon>Bacteroidota</taxon>
        <taxon>Bacteroidia</taxon>
        <taxon>Bacteroidales</taxon>
        <taxon>Bacteroidaceae</taxon>
        <taxon>Bacteroides</taxon>
    </lineage>
</organism>
<keyword evidence="6" id="KW-1185">Reference proteome</keyword>
<evidence type="ECO:0000259" key="4">
    <source>
        <dbReference type="Pfam" id="PF22124"/>
    </source>
</evidence>
<evidence type="ECO:0000256" key="1">
    <source>
        <dbReference type="SAM" id="SignalP"/>
    </source>
</evidence>
<dbReference type="PIRSF" id="PIRSF007663">
    <property type="entry name" value="UCP007663"/>
    <property type="match status" value="1"/>
</dbReference>
<evidence type="ECO:0000313" key="6">
    <source>
        <dbReference type="Proteomes" id="UP001496674"/>
    </source>
</evidence>
<dbReference type="InterPro" id="IPR012341">
    <property type="entry name" value="6hp_glycosidase-like_sf"/>
</dbReference>
<dbReference type="SUPFAM" id="SSF48208">
    <property type="entry name" value="Six-hairpin glycosidases"/>
    <property type="match status" value="1"/>
</dbReference>
<gene>
    <name evidence="5" type="ORF">BSYN_10070</name>
</gene>
<dbReference type="InterPro" id="IPR008928">
    <property type="entry name" value="6-hairpin_glycosidase_sf"/>
</dbReference>
<dbReference type="InterPro" id="IPR054363">
    <property type="entry name" value="GH95_cat"/>
</dbReference>
<accession>A0ABN6Z2D5</accession>
<dbReference type="PANTHER" id="PTHR31084:SF0">
    <property type="entry name" value="ALPHA-L-FUCOSIDASE 2"/>
    <property type="match status" value="1"/>
</dbReference>
<feature type="domain" description="Alpha fucosidase A-like C-terminal" evidence="3">
    <location>
        <begin position="744"/>
        <end position="837"/>
    </location>
</feature>
<sequence length="841" mass="94160">MKTIFTKFLIFFLGLLVSVSIPASAKKKQSTYDPNLRLHYTSPAQLWEETLPLGNGRLGMMPDGGINKERIVLNDISMWSGSEVDNNNPEAATYLPQIRELLFQGKNEEAQKVMYQHFVPSGVGSNQGNGKDAPYGSFQMLGNLIVDYTYNKSAKKNSPEYNKPDSYERELDLNSAVAKTSFFRNGIEYVREYFVSRNKDVMVIRISAPKAIGAISFKVMFNRPENAKISADKNQLVMEGTLKSGVKDKDGVSFLAKLRAKTHGGTVAVTNQGLEIKNANSVELYISAGTDFNLAGVQYKSLVDVLMAKAFGISYDKLKKEHIEDYSSLFGRVNLTLGNPNSMTANSQLKQDLPTDERIRMFQLEDDPALAALYMQFGRYLFISSTRANTLPPNLQGLWANTLSTPWNGDYHLNINLQMNYWLMEPGNLADQFQPFVSLTNNLVPPGESSAKAFYGKDAKGWVAHMMTNVWNYTAPGEHPSWGATNTGGAWLCAHLWDHYEYLGDNRTEDGQSYLKQIYPTLKGASEFFLSTMVEEPTHGWLVTAPSSSPENSFYAKDGKSDVSICMGPTMDNELVRELFSNVIKASKILGVDEEYRKQLTAASLKLPPFQVSKEGYLLEWLEDYKETDVHHRHVSHLYGLHPGNQITLSKTPDLAEACRVTLNRRGDEATGWSRAWKLNFWARLGDGNRAYKLFKSLLNPSYKPETPSRRESGTYPNLFCAHPPFQIDGNFGGSAGIMEMLLQSHEGFINLLPALPNSWNEGSFNGLRARGGATVTLSWENRKPTKCSIESAYGGTYKLRIPEGVSTVTVKGKDINKKFKNEKFIEIPVYKGKKVEITFN</sequence>
<dbReference type="EMBL" id="AP028055">
    <property type="protein sequence ID" value="BEG98742.1"/>
    <property type="molecule type" value="Genomic_DNA"/>
</dbReference>
<dbReference type="Gene3D" id="1.50.10.10">
    <property type="match status" value="1"/>
</dbReference>
<dbReference type="GO" id="GO:0016787">
    <property type="term" value="F:hydrolase activity"/>
    <property type="evidence" value="ECO:0007669"/>
    <property type="project" value="UniProtKB-KW"/>
</dbReference>
<dbReference type="Pfam" id="PF22124">
    <property type="entry name" value="Glyco_hydro_95_cat"/>
    <property type="match status" value="1"/>
</dbReference>
<evidence type="ECO:0000313" key="5">
    <source>
        <dbReference type="EMBL" id="BEG98742.1"/>
    </source>
</evidence>
<dbReference type="PANTHER" id="PTHR31084">
    <property type="entry name" value="ALPHA-L-FUCOSIDASE 2"/>
    <property type="match status" value="1"/>
</dbReference>
<dbReference type="InterPro" id="IPR016518">
    <property type="entry name" value="Alpha-L-fucosidase"/>
</dbReference>
<keyword evidence="5" id="KW-0378">Hydrolase</keyword>
<protein>
    <submittedName>
        <fullName evidence="5">Alpha/beta hydrolase</fullName>
    </submittedName>
</protein>
<feature type="signal peptide" evidence="1">
    <location>
        <begin position="1"/>
        <end position="25"/>
    </location>
</feature>
<feature type="chain" id="PRO_5047198948" evidence="1">
    <location>
        <begin position="26"/>
        <end position="841"/>
    </location>
</feature>
<dbReference type="RefSeq" id="WP_353333935.1">
    <property type="nucleotide sequence ID" value="NZ_AP028055.1"/>
</dbReference>